<accession>A0A381NK61</accession>
<gene>
    <name evidence="1" type="ORF">METZ01_LOCUS7613</name>
</gene>
<dbReference type="Gene3D" id="2.60.40.10">
    <property type="entry name" value="Immunoglobulins"/>
    <property type="match status" value="1"/>
</dbReference>
<organism evidence="1">
    <name type="scientific">marine metagenome</name>
    <dbReference type="NCBI Taxonomy" id="408172"/>
    <lineage>
        <taxon>unclassified sequences</taxon>
        <taxon>metagenomes</taxon>
        <taxon>ecological metagenomes</taxon>
    </lineage>
</organism>
<dbReference type="InterPro" id="IPR013783">
    <property type="entry name" value="Ig-like_fold"/>
</dbReference>
<sequence length="712" mass="74252">MNRQGLALTLITMILGLAAACGGDARALPTVTPTTQTKPVQRVEPQSQTLMLSLASPEINLVTYLDRISVTGVTSPDATLSVNGQLALPDTDGDFSVDLDLSDSHNPLIIEVVATAVTGEKKSQVRPVIFSEESAGSNKSGIFGRVTSVTSSELTLETPSGRVSLSIDDSTSVAIHGWKSPSVTNIALGALVAVMVGGSHAESVLAVVSRPVQTRHFTGIVTGSKPAGSNGDGSLTLDDGSGQAVTAVATEESLGGTGSAPVGEVVTAVLEQDLSTGNLTVKGIDRSLDGAERLYDALALNQMIDSPEASANMTALRWRLAEHGVRNLSMLVNSQPNHGRKDAIASADEAYTKSFSEHQIGAPSADVTGLVTSIATSLGTSSTRLITVKPASGQEVMVKLSDTTPVALFGERIKSGQLDLASRITVRYAISGNNANRVTVMAGNTLSTDSSAQLAALAGSGEIQGVLMDVGAMEPAVTILVDRATGQQISLQSSGATIYRNGAPADLDITMEGSNVFALFDPDSYRLLELESMAPLRGEELVSGVVHSFIPKVAEGNLTIRTTDGRFRSFTHRAGTSIRRDGLRVSIQDVQLGDLVRPNTRVRVPDGSNEKSAEILTLSLKTPEPGLVTGIIRGVTGGFDGQVRVTISNIWLDMIGLKISAETAITQQGRTLGIQDLAVGQEVALASYDPITLEAGIMALNPPKESAARASR</sequence>
<dbReference type="AlphaFoldDB" id="A0A381NK61"/>
<reference evidence="1" key="1">
    <citation type="submission" date="2018-05" db="EMBL/GenBank/DDBJ databases">
        <authorList>
            <person name="Lanie J.A."/>
            <person name="Ng W.-L."/>
            <person name="Kazmierczak K.M."/>
            <person name="Andrzejewski T.M."/>
            <person name="Davidsen T.M."/>
            <person name="Wayne K.J."/>
            <person name="Tettelin H."/>
            <person name="Glass J.I."/>
            <person name="Rusch D."/>
            <person name="Podicherti R."/>
            <person name="Tsui H.-C.T."/>
            <person name="Winkler M.E."/>
        </authorList>
    </citation>
    <scope>NUCLEOTIDE SEQUENCE</scope>
</reference>
<proteinExistence type="predicted"/>
<evidence type="ECO:0000313" key="1">
    <source>
        <dbReference type="EMBL" id="SUZ54759.1"/>
    </source>
</evidence>
<evidence type="ECO:0008006" key="2">
    <source>
        <dbReference type="Google" id="ProtNLM"/>
    </source>
</evidence>
<dbReference type="PROSITE" id="PS51257">
    <property type="entry name" value="PROKAR_LIPOPROTEIN"/>
    <property type="match status" value="1"/>
</dbReference>
<dbReference type="EMBL" id="UINC01000406">
    <property type="protein sequence ID" value="SUZ54759.1"/>
    <property type="molecule type" value="Genomic_DNA"/>
</dbReference>
<protein>
    <recommendedName>
        <fullName evidence="2">DUF5666 domain-containing protein</fullName>
    </recommendedName>
</protein>
<name>A0A381NK61_9ZZZZ</name>